<proteinExistence type="predicted"/>
<dbReference type="CDD" id="cd04276">
    <property type="entry name" value="ZnMc_MMP_like_2"/>
    <property type="match status" value="1"/>
</dbReference>
<dbReference type="InterPro" id="IPR033413">
    <property type="entry name" value="DUF5117"/>
</dbReference>
<accession>A0ABS9IZC7</accession>
<evidence type="ECO:0000259" key="3">
    <source>
        <dbReference type="Pfam" id="PF17162"/>
    </source>
</evidence>
<evidence type="ECO:0000313" key="5">
    <source>
        <dbReference type="Proteomes" id="UP000829517"/>
    </source>
</evidence>
<keyword evidence="4" id="KW-0482">Metalloprotease</keyword>
<sequence>MQLCNIFITYLFFNLNALYMKKHIFQKSIYFVLMTMFFVSCGSQKGSQSSDAKGMSFEPTAPYDEVIPEDSETKKGLFIVHKVNEDYYFEIPDSLLNREILVVTRFIKTPGGAGNYGGEEIGEKTIFFEKGPANKIFLRVSTFVSQANEEDAIAKAVNNSNVTPILEAFDVKARNKDNSTSVINVTDFINSENNLLALSSGQKEIYNLTSLEKDRSYISAINSYPINTEVKTVKTYNASVSHNDKKSLPAAALSGVVTLELNNSFILLPKEPMKKRFYDPRVGYFASSYLLYGDDQQKVDKNVYIHRWRLEPKPEDFEKWNRGELVEPKKKIVYYIDPATPKKWRPYLIQGINDWQEAFEQAGFKNAIVGKEWPVGNDSMSLEDARFSVLRYFASPSKNAYGPNIIDPRSGEILESHMGWYHNLMSLLHNWYLIQAGAVDERARKMTFDDELMGELIRFVSSHEVGHTLGLRHNMGASYATPVERLRDNDWLTKNGHTSSIMDYARFNYVAQPEDSISVENLMPRIGDYDKWAIQWGYSQFKDSLSSEEENEKLNAMVIDSISKNSRLWFGGEGRDFDPRSQTEDLGDNAMVASFYGIENLKRVVPDLIQWTKGESGGNYNDLDEIYNDVVKQYSNYLFHVVKNIGGIYVTPKSNIEDGDVYRPVSKAKQKEALLFINKYVFNEPTWLLNDEILNKIEEPNAKSPTTEMMESLMMTLLGGSRMSRISFIADRYNFNDPYTPEEYLNDVSSYIWSDLDMFYNPNDYERKLQKTYVSDMIALYKPEEAQGPLAGLMAKLSEEKTSNTDIRSLALNNLINLERRINNLLPSVSDKVSRAHLQYLLKQIEDVVGDTKSMERTFRPITN</sequence>
<dbReference type="InterPro" id="IPR032534">
    <property type="entry name" value="EcxA_zinc-bd"/>
</dbReference>
<dbReference type="PANTHER" id="PTHR38478:SF1">
    <property type="entry name" value="ZINC DEPENDENT METALLOPROTEASE DOMAIN LIPOPROTEIN"/>
    <property type="match status" value="1"/>
</dbReference>
<dbReference type="Proteomes" id="UP000829517">
    <property type="component" value="Unassembled WGS sequence"/>
</dbReference>
<feature type="domain" description="DUF5117" evidence="2">
    <location>
        <begin position="118"/>
        <end position="313"/>
    </location>
</feature>
<dbReference type="GO" id="GO:0008237">
    <property type="term" value="F:metallopeptidase activity"/>
    <property type="evidence" value="ECO:0007669"/>
    <property type="project" value="UniProtKB-KW"/>
</dbReference>
<gene>
    <name evidence="4" type="ORF">JM658_01340</name>
</gene>
<reference evidence="4 5" key="1">
    <citation type="submission" date="2021-01" db="EMBL/GenBank/DDBJ databases">
        <title>Genome sequencing of Joostella atrarenae M1-2 (= KCTC 23194).</title>
        <authorList>
            <person name="Zakaria M.R."/>
            <person name="Lam M.Q."/>
            <person name="Chong C.S."/>
        </authorList>
    </citation>
    <scope>NUCLEOTIDE SEQUENCE [LARGE SCALE GENOMIC DNA]</scope>
    <source>
        <strain evidence="4 5">M1-2</strain>
    </source>
</reference>
<dbReference type="PANTHER" id="PTHR38478">
    <property type="entry name" value="PEPTIDASE M1A AND M12B"/>
    <property type="match status" value="1"/>
</dbReference>
<keyword evidence="4" id="KW-0378">Hydrolase</keyword>
<dbReference type="Pfam" id="PF17148">
    <property type="entry name" value="DUF5117"/>
    <property type="match status" value="1"/>
</dbReference>
<dbReference type="EMBL" id="JAETXX010000001">
    <property type="protein sequence ID" value="MCF8713458.1"/>
    <property type="molecule type" value="Genomic_DNA"/>
</dbReference>
<dbReference type="SUPFAM" id="SSF55486">
    <property type="entry name" value="Metalloproteases ('zincins'), catalytic domain"/>
    <property type="match status" value="1"/>
</dbReference>
<dbReference type="Pfam" id="PF16313">
    <property type="entry name" value="DUF4953"/>
    <property type="match status" value="1"/>
</dbReference>
<evidence type="ECO:0000259" key="1">
    <source>
        <dbReference type="Pfam" id="PF16313"/>
    </source>
</evidence>
<protein>
    <submittedName>
        <fullName evidence="4">Zinc-dependent metalloprotease</fullName>
    </submittedName>
</protein>
<name>A0ABS9IZC7_9FLAO</name>
<evidence type="ECO:0000259" key="2">
    <source>
        <dbReference type="Pfam" id="PF17148"/>
    </source>
</evidence>
<dbReference type="InterPro" id="IPR033428">
    <property type="entry name" value="DUF5118"/>
</dbReference>
<dbReference type="Pfam" id="PF17162">
    <property type="entry name" value="DUF5118"/>
    <property type="match status" value="1"/>
</dbReference>
<feature type="domain" description="DUF5118" evidence="3">
    <location>
        <begin position="62"/>
        <end position="109"/>
    </location>
</feature>
<dbReference type="Gene3D" id="3.40.390.10">
    <property type="entry name" value="Collagenase (Catalytic Domain)"/>
    <property type="match status" value="1"/>
</dbReference>
<evidence type="ECO:0000313" key="4">
    <source>
        <dbReference type="EMBL" id="MCF8713458.1"/>
    </source>
</evidence>
<comment type="caution">
    <text evidence="4">The sequence shown here is derived from an EMBL/GenBank/DDBJ whole genome shotgun (WGS) entry which is preliminary data.</text>
</comment>
<organism evidence="4 5">
    <name type="scientific">Joostella atrarenae</name>
    <dbReference type="NCBI Taxonomy" id="679257"/>
    <lineage>
        <taxon>Bacteria</taxon>
        <taxon>Pseudomonadati</taxon>
        <taxon>Bacteroidota</taxon>
        <taxon>Flavobacteriia</taxon>
        <taxon>Flavobacteriales</taxon>
        <taxon>Flavobacteriaceae</taxon>
        <taxon>Joostella</taxon>
    </lineage>
</organism>
<dbReference type="InterPro" id="IPR024079">
    <property type="entry name" value="MetalloPept_cat_dom_sf"/>
</dbReference>
<keyword evidence="5" id="KW-1185">Reference proteome</keyword>
<dbReference type="InterPro" id="IPR034032">
    <property type="entry name" value="Zn_MMP-like_bac"/>
</dbReference>
<keyword evidence="4" id="KW-0645">Protease</keyword>
<feature type="domain" description="EcxA zinc-binding" evidence="1">
    <location>
        <begin position="446"/>
        <end position="757"/>
    </location>
</feature>